<name>A0ABX1ERI3_9PROT</name>
<accession>A0ABX1ERI3</accession>
<keyword evidence="5" id="KW-0456">Lyase</keyword>
<dbReference type="InterPro" id="IPR036008">
    <property type="entry name" value="Aconitase_4Fe-4S_dom"/>
</dbReference>
<dbReference type="Gene3D" id="3.30.499.10">
    <property type="entry name" value="Aconitase, domain 3"/>
    <property type="match status" value="2"/>
</dbReference>
<evidence type="ECO:0000256" key="1">
    <source>
        <dbReference type="ARBA" id="ARBA00011271"/>
    </source>
</evidence>
<comment type="caution">
    <text evidence="7">The sequence shown here is derived from an EMBL/GenBank/DDBJ whole genome shotgun (WGS) entry which is preliminary data.</text>
</comment>
<comment type="subunit">
    <text evidence="1">Heterodimer of LeuC and LeuD.</text>
</comment>
<keyword evidence="4" id="KW-0411">Iron-sulfur</keyword>
<evidence type="ECO:0000313" key="7">
    <source>
        <dbReference type="EMBL" id="NKE43244.1"/>
    </source>
</evidence>
<keyword evidence="8" id="KW-1185">Reference proteome</keyword>
<feature type="domain" description="Aconitase/3-isopropylmalate dehydratase large subunit alpha/beta/alpha" evidence="6">
    <location>
        <begin position="27"/>
        <end position="430"/>
    </location>
</feature>
<dbReference type="InterPro" id="IPR001030">
    <property type="entry name" value="Acoase/IPM_deHydtase_lsu_aba"/>
</dbReference>
<keyword evidence="2" id="KW-0479">Metal-binding</keyword>
<dbReference type="PANTHER" id="PTHR43822">
    <property type="entry name" value="HOMOACONITASE, MITOCHONDRIAL-RELATED"/>
    <property type="match status" value="1"/>
</dbReference>
<dbReference type="Pfam" id="PF00330">
    <property type="entry name" value="Aconitase"/>
    <property type="match status" value="1"/>
</dbReference>
<dbReference type="EMBL" id="JAAVTX010000001">
    <property type="protein sequence ID" value="NKE43244.1"/>
    <property type="molecule type" value="Genomic_DNA"/>
</dbReference>
<dbReference type="PRINTS" id="PR00415">
    <property type="entry name" value="ACONITASE"/>
</dbReference>
<dbReference type="SUPFAM" id="SSF53732">
    <property type="entry name" value="Aconitase iron-sulfur domain"/>
    <property type="match status" value="1"/>
</dbReference>
<evidence type="ECO:0000259" key="6">
    <source>
        <dbReference type="Pfam" id="PF00330"/>
    </source>
</evidence>
<reference evidence="7 8" key="1">
    <citation type="submission" date="2020-03" db="EMBL/GenBank/DDBJ databases">
        <title>Roseomonas selenitidurans sp. nov. isolated from soil.</title>
        <authorList>
            <person name="Liu H."/>
        </authorList>
    </citation>
    <scope>NUCLEOTIDE SEQUENCE [LARGE SCALE GENOMIC DNA]</scope>
    <source>
        <strain evidence="7 8">JCM 15073</strain>
    </source>
</reference>
<evidence type="ECO:0000256" key="4">
    <source>
        <dbReference type="ARBA" id="ARBA00023014"/>
    </source>
</evidence>
<dbReference type="InterPro" id="IPR015931">
    <property type="entry name" value="Acnase/IPM_dHydase_lsu_aba_1/3"/>
</dbReference>
<proteinExistence type="predicted"/>
<dbReference type="Proteomes" id="UP000765160">
    <property type="component" value="Unassembled WGS sequence"/>
</dbReference>
<gene>
    <name evidence="7" type="ORF">HB662_00540</name>
</gene>
<protein>
    <recommendedName>
        <fullName evidence="6">Aconitase/3-isopropylmalate dehydratase large subunit alpha/beta/alpha domain-containing protein</fullName>
    </recommendedName>
</protein>
<evidence type="ECO:0000313" key="8">
    <source>
        <dbReference type="Proteomes" id="UP000765160"/>
    </source>
</evidence>
<evidence type="ECO:0000256" key="5">
    <source>
        <dbReference type="ARBA" id="ARBA00023239"/>
    </source>
</evidence>
<dbReference type="RefSeq" id="WP_168046101.1">
    <property type="nucleotide sequence ID" value="NZ_JAATJR010000001.1"/>
</dbReference>
<sequence length="444" mass="47676">MSAAAPAIVRTAAQTIGQTIGQTIAQKIIAAHCGRDQVSVGEYVTVSPDYTACQELFWPGHKRNLERIGVDRIPRPDKAVMVIDHSTSAAMGSHHHETHRTLRDWCESQGIENFFGPGNGLRHLVLTERGFARPGTLIFSDEGNIATIGVLGALNLPISTEVIVAIIQDENWIAVPPSARITLTGRLGFGVTARDLIQTILRDCTADGRLLQCCVEFDGPGLATLSLDDRQAILASLFHSGAYTGIMEPDALALDYVRARDAGRPWQVVRADPDASYMTRLTYDLAAIQPMVTVPPDAHGAVPVEQAAGRRIDQATIGSCANGRLDDMREAARLLRGRQVAPHVTLYVTPGSRGVYVEAAREGLLEVLAEAGATILAPGCTTCWGYQGVLNENEVLISTQQFNYHGRNGARSSRVYLAGPAVVAASAVAGRITDPRDMLSEVEA</sequence>
<keyword evidence="3" id="KW-0408">Iron</keyword>
<organism evidence="7 8">
    <name type="scientific">Falsiroseomonas frigidaquae</name>
    <dbReference type="NCBI Taxonomy" id="487318"/>
    <lineage>
        <taxon>Bacteria</taxon>
        <taxon>Pseudomonadati</taxon>
        <taxon>Pseudomonadota</taxon>
        <taxon>Alphaproteobacteria</taxon>
        <taxon>Acetobacterales</taxon>
        <taxon>Roseomonadaceae</taxon>
        <taxon>Falsiroseomonas</taxon>
    </lineage>
</organism>
<evidence type="ECO:0000256" key="3">
    <source>
        <dbReference type="ARBA" id="ARBA00023004"/>
    </source>
</evidence>
<dbReference type="InterPro" id="IPR050067">
    <property type="entry name" value="IPM_dehydratase_rel_enz"/>
</dbReference>
<evidence type="ECO:0000256" key="2">
    <source>
        <dbReference type="ARBA" id="ARBA00022723"/>
    </source>
</evidence>
<dbReference type="PANTHER" id="PTHR43822:SF2">
    <property type="entry name" value="HOMOACONITASE, MITOCHONDRIAL"/>
    <property type="match status" value="1"/>
</dbReference>